<dbReference type="CDD" id="cd11529">
    <property type="entry name" value="NTP-PPase_MazG_Cterm"/>
    <property type="match status" value="1"/>
</dbReference>
<dbReference type="PANTHER" id="PTHR30522">
    <property type="entry name" value="NUCLEOSIDE TRIPHOSPHATE PYROPHOSPHOHYDROLASE"/>
    <property type="match status" value="1"/>
</dbReference>
<protein>
    <submittedName>
        <fullName evidence="3">Nucleoside triphosphate pyrophosphohydrolase</fullName>
    </submittedName>
</protein>
<name>A0ABN1J2H0_9CLOT</name>
<dbReference type="NCBIfam" id="NF007113">
    <property type="entry name" value="PRK09562.1"/>
    <property type="match status" value="1"/>
</dbReference>
<organism evidence="3 4">
    <name type="scientific">Clostridium malenominatum</name>
    <dbReference type="NCBI Taxonomy" id="1539"/>
    <lineage>
        <taxon>Bacteria</taxon>
        <taxon>Bacillati</taxon>
        <taxon>Bacillota</taxon>
        <taxon>Clostridia</taxon>
        <taxon>Eubacteriales</taxon>
        <taxon>Clostridiaceae</taxon>
        <taxon>Clostridium</taxon>
    </lineage>
</organism>
<proteinExistence type="predicted"/>
<sequence length="487" mass="56670">MIKIIGLGPGNSDALTLGVIKILKEYKDIYLRTEKHPVVEYIKGLEVTFESFDYKYDEMNSFDKVYMSIAEELVERHEVCENLVYAVPGHPLVAEKSVDNLIKLCKEKNVEYKIYPAVSFVDAIIESLEIDPIKGLKIIDAFGLEEGILDRRVNTIITQVYNKFIASEVKLTLMNYYGDEEEIYFVRAAGIKELESIRKIKLYELDRQEDIDYLTSVYIPKNKKIVGDFNDLLDIMGKLRGENGCPWDKEQDHNSLKRYLIEETYEVIEAIEKSDSNMIEEELGDLLLQIVFHSQIGKELGDFNIMDVTRGICDKMIKRHPHVFSDLNVNTSSEVLDNWDKIKRENKGFNSYTEELQHIAKTLPALMRAEKVQRKAAKVGFDWNDIEDALAKVMEEYYEIKDVYKSNNRAKILEEVGDLIFSVVNVARFLDIDPEYALNYSIEKFIRRFGYIEETASKMEFDLTQMTLEEMDKLWEEAKKQFNLENK</sequence>
<dbReference type="InterPro" id="IPR014777">
    <property type="entry name" value="4pyrrole_Mease_sub1"/>
</dbReference>
<dbReference type="InterPro" id="IPR024180">
    <property type="entry name" value="Tetrapyrrole_Mease/MazG_pred"/>
</dbReference>
<dbReference type="InterPro" id="IPR048015">
    <property type="entry name" value="NTP-PPase_MazG-like_N"/>
</dbReference>
<dbReference type="Proteomes" id="UP001500339">
    <property type="component" value="Unassembled WGS sequence"/>
</dbReference>
<dbReference type="PIRSF" id="PIRSF002845">
    <property type="entry name" value="Ttrprl_mtas_MazG"/>
    <property type="match status" value="1"/>
</dbReference>
<dbReference type="SUPFAM" id="SSF53790">
    <property type="entry name" value="Tetrapyrrole methylase"/>
    <property type="match status" value="1"/>
</dbReference>
<feature type="domain" description="Tetrapyrrole methylase" evidence="1">
    <location>
        <begin position="2"/>
        <end position="205"/>
    </location>
</feature>
<evidence type="ECO:0000259" key="1">
    <source>
        <dbReference type="Pfam" id="PF00590"/>
    </source>
</evidence>
<dbReference type="InterPro" id="IPR004518">
    <property type="entry name" value="MazG-like_dom"/>
</dbReference>
<feature type="domain" description="NTP pyrophosphohydrolase MazG-like" evidence="2">
    <location>
        <begin position="251"/>
        <end position="324"/>
    </location>
</feature>
<dbReference type="InterPro" id="IPR035013">
    <property type="entry name" value="YabN_N"/>
</dbReference>
<dbReference type="InterPro" id="IPR035996">
    <property type="entry name" value="4pyrrol_Methylase_sf"/>
</dbReference>
<evidence type="ECO:0000313" key="3">
    <source>
        <dbReference type="EMBL" id="GAA0726036.1"/>
    </source>
</evidence>
<dbReference type="InterPro" id="IPR048011">
    <property type="entry name" value="NTP-PPase_MazG-like_C"/>
</dbReference>
<accession>A0ABN1J2H0</accession>
<dbReference type="CDD" id="cd11723">
    <property type="entry name" value="YabN_N_like"/>
    <property type="match status" value="1"/>
</dbReference>
<dbReference type="InterPro" id="IPR000878">
    <property type="entry name" value="4pyrrol_Mease"/>
</dbReference>
<dbReference type="CDD" id="cd11528">
    <property type="entry name" value="NTP-PPase_MazG_Nterm"/>
    <property type="match status" value="1"/>
</dbReference>
<evidence type="ECO:0000259" key="2">
    <source>
        <dbReference type="Pfam" id="PF03819"/>
    </source>
</evidence>
<dbReference type="InterPro" id="IPR011551">
    <property type="entry name" value="NTP_PyrPHydrolase_MazG"/>
</dbReference>
<dbReference type="EMBL" id="BAAACF010000002">
    <property type="protein sequence ID" value="GAA0726036.1"/>
    <property type="molecule type" value="Genomic_DNA"/>
</dbReference>
<feature type="domain" description="NTP pyrophosphohydrolase MazG-like" evidence="2">
    <location>
        <begin position="389"/>
        <end position="448"/>
    </location>
</feature>
<dbReference type="SUPFAM" id="SSF101386">
    <property type="entry name" value="all-alpha NTP pyrophosphatases"/>
    <property type="match status" value="2"/>
</dbReference>
<comment type="caution">
    <text evidence="3">The sequence shown here is derived from an EMBL/GenBank/DDBJ whole genome shotgun (WGS) entry which is preliminary data.</text>
</comment>
<dbReference type="PANTHER" id="PTHR30522:SF0">
    <property type="entry name" value="NUCLEOSIDE TRIPHOSPHATE PYROPHOSPHOHYDROLASE"/>
    <property type="match status" value="1"/>
</dbReference>
<reference evidence="3 4" key="1">
    <citation type="journal article" date="2019" name="Int. J. Syst. Evol. Microbiol.">
        <title>The Global Catalogue of Microorganisms (GCM) 10K type strain sequencing project: providing services to taxonomists for standard genome sequencing and annotation.</title>
        <authorList>
            <consortium name="The Broad Institute Genomics Platform"/>
            <consortium name="The Broad Institute Genome Sequencing Center for Infectious Disease"/>
            <person name="Wu L."/>
            <person name="Ma J."/>
        </authorList>
    </citation>
    <scope>NUCLEOTIDE SEQUENCE [LARGE SCALE GENOMIC DNA]</scope>
    <source>
        <strain evidence="3 4">JCM 1405</strain>
    </source>
</reference>
<keyword evidence="4" id="KW-1185">Reference proteome</keyword>
<dbReference type="RefSeq" id="WP_343769697.1">
    <property type="nucleotide sequence ID" value="NZ_BAAACF010000002.1"/>
</dbReference>
<dbReference type="Pfam" id="PF03819">
    <property type="entry name" value="MazG"/>
    <property type="match status" value="2"/>
</dbReference>
<dbReference type="Pfam" id="PF00590">
    <property type="entry name" value="TP_methylase"/>
    <property type="match status" value="1"/>
</dbReference>
<dbReference type="NCBIfam" id="TIGR00444">
    <property type="entry name" value="mazG"/>
    <property type="match status" value="1"/>
</dbReference>
<dbReference type="Gene3D" id="1.10.287.1080">
    <property type="entry name" value="MazG-like"/>
    <property type="match status" value="2"/>
</dbReference>
<gene>
    <name evidence="3" type="primary">mazG</name>
    <name evidence="3" type="ORF">GCM10008905_22130</name>
</gene>
<dbReference type="Gene3D" id="3.40.1010.10">
    <property type="entry name" value="Cobalt-precorrin-4 Transmethylase, Domain 1"/>
    <property type="match status" value="1"/>
</dbReference>
<evidence type="ECO:0000313" key="4">
    <source>
        <dbReference type="Proteomes" id="UP001500339"/>
    </source>
</evidence>